<evidence type="ECO:0000256" key="1">
    <source>
        <dbReference type="SAM" id="MobiDB-lite"/>
    </source>
</evidence>
<feature type="region of interest" description="Disordered" evidence="1">
    <location>
        <begin position="1"/>
        <end position="37"/>
    </location>
</feature>
<name>A0A1H1GNH6_9ACTN</name>
<gene>
    <name evidence="3" type="ORF">SAMN04489718_3748</name>
</gene>
<dbReference type="EMBL" id="FNKO01000002">
    <property type="protein sequence ID" value="SDR14468.1"/>
    <property type="molecule type" value="Genomic_DNA"/>
</dbReference>
<evidence type="ECO:0000256" key="2">
    <source>
        <dbReference type="SAM" id="Phobius"/>
    </source>
</evidence>
<dbReference type="AlphaFoldDB" id="A0A1H1GNH6"/>
<evidence type="ECO:0008006" key="5">
    <source>
        <dbReference type="Google" id="ProtNLM"/>
    </source>
</evidence>
<feature type="transmembrane region" description="Helical" evidence="2">
    <location>
        <begin position="127"/>
        <end position="148"/>
    </location>
</feature>
<dbReference type="InterPro" id="IPR025058">
    <property type="entry name" value="DUF3995"/>
</dbReference>
<dbReference type="Pfam" id="PF13160">
    <property type="entry name" value="DUF3995"/>
    <property type="match status" value="1"/>
</dbReference>
<feature type="compositionally biased region" description="Basic residues" evidence="1">
    <location>
        <begin position="21"/>
        <end position="34"/>
    </location>
</feature>
<dbReference type="Proteomes" id="UP000199301">
    <property type="component" value="Unassembled WGS sequence"/>
</dbReference>
<keyword evidence="2" id="KW-1133">Transmembrane helix</keyword>
<sequence>MAEPLAGCRRGNPGSGWPRSASKRPCRTGRRGRHRPESSIVSVLVKSTARHDGHLPHHLALAWALLFAALSVFWALGGETGLHPLETPDPTPLFTLVNIGAAALKAGLGLVAWLATREWRRRAVRGLLALALWASGVVCALYGVFGLVGNGLVLAGVVPVAGGVSRWYWYYVLLWDPFWVLGGALLLAAALRSGQPRETGEAGSGWRMF</sequence>
<accession>A0A1H1GNH6</accession>
<feature type="transmembrane region" description="Helical" evidence="2">
    <location>
        <begin position="59"/>
        <end position="76"/>
    </location>
</feature>
<reference evidence="4" key="1">
    <citation type="submission" date="2016-10" db="EMBL/GenBank/DDBJ databases">
        <authorList>
            <person name="Varghese N."/>
            <person name="Submissions S."/>
        </authorList>
    </citation>
    <scope>NUCLEOTIDE SEQUENCE [LARGE SCALE GENOMIC DNA]</scope>
    <source>
        <strain evidence="4">DSM 45459</strain>
    </source>
</reference>
<keyword evidence="2" id="KW-0812">Transmembrane</keyword>
<evidence type="ECO:0000313" key="3">
    <source>
        <dbReference type="EMBL" id="SDR14468.1"/>
    </source>
</evidence>
<keyword evidence="4" id="KW-1185">Reference proteome</keyword>
<dbReference type="STRING" id="995062.SAMN04489718_3748"/>
<protein>
    <recommendedName>
        <fullName evidence="5">DUF3995 domain-containing protein</fullName>
    </recommendedName>
</protein>
<feature type="transmembrane region" description="Helical" evidence="2">
    <location>
        <begin position="168"/>
        <end position="191"/>
    </location>
</feature>
<evidence type="ECO:0000313" key="4">
    <source>
        <dbReference type="Proteomes" id="UP000199301"/>
    </source>
</evidence>
<feature type="transmembrane region" description="Helical" evidence="2">
    <location>
        <begin position="96"/>
        <end position="115"/>
    </location>
</feature>
<keyword evidence="2" id="KW-0472">Membrane</keyword>
<proteinExistence type="predicted"/>
<organism evidence="3 4">
    <name type="scientific">Actinopolyspora saharensis</name>
    <dbReference type="NCBI Taxonomy" id="995062"/>
    <lineage>
        <taxon>Bacteria</taxon>
        <taxon>Bacillati</taxon>
        <taxon>Actinomycetota</taxon>
        <taxon>Actinomycetes</taxon>
        <taxon>Actinopolysporales</taxon>
        <taxon>Actinopolysporaceae</taxon>
        <taxon>Actinopolyspora</taxon>
    </lineage>
</organism>